<dbReference type="GO" id="GO:0008408">
    <property type="term" value="F:3'-5' exonuclease activity"/>
    <property type="evidence" value="ECO:0007669"/>
    <property type="project" value="InterPro"/>
</dbReference>
<reference evidence="2 3" key="1">
    <citation type="journal article" date="2013" name="Genome Announc.">
        <title>Genome Sequence of Moraxella macacae 0408225, a Novel Bacterial Species Isolated from a Cynomolgus Macaque with Epistaxis.</title>
        <authorList>
            <person name="Ladner J.T."/>
            <person name="Whitehouse C.A."/>
            <person name="Koroleva G.I."/>
            <person name="Palacios G.F."/>
        </authorList>
    </citation>
    <scope>NUCLEOTIDE SEQUENCE [LARGE SCALE GENOMIC DNA]</scope>
    <source>
        <strain evidence="2 3">0408225</strain>
    </source>
</reference>
<dbReference type="GO" id="GO:0000166">
    <property type="term" value="F:nucleotide binding"/>
    <property type="evidence" value="ECO:0007669"/>
    <property type="project" value="InterPro"/>
</dbReference>
<dbReference type="SUPFAM" id="SSF53098">
    <property type="entry name" value="Ribonuclease H-like"/>
    <property type="match status" value="1"/>
</dbReference>
<dbReference type="GO" id="GO:0003676">
    <property type="term" value="F:nucleic acid binding"/>
    <property type="evidence" value="ECO:0007669"/>
    <property type="project" value="InterPro"/>
</dbReference>
<dbReference type="InterPro" id="IPR012337">
    <property type="entry name" value="RNaseH-like_sf"/>
</dbReference>
<dbReference type="EMBL" id="ANIN01000002">
    <property type="protein sequence ID" value="ELA07983.1"/>
    <property type="molecule type" value="Genomic_DNA"/>
</dbReference>
<evidence type="ECO:0000313" key="2">
    <source>
        <dbReference type="EMBL" id="ELA07983.1"/>
    </source>
</evidence>
<dbReference type="InterPro" id="IPR051086">
    <property type="entry name" value="RNase_D-like"/>
</dbReference>
<name>L2F6A0_9GAMM</name>
<dbReference type="InterPro" id="IPR002121">
    <property type="entry name" value="HRDC_dom"/>
</dbReference>
<dbReference type="Pfam" id="PF00570">
    <property type="entry name" value="HRDC"/>
    <property type="match status" value="1"/>
</dbReference>
<dbReference type="eggNOG" id="COG0349">
    <property type="taxonomic scope" value="Bacteria"/>
</dbReference>
<dbReference type="CDD" id="cd06142">
    <property type="entry name" value="RNaseD_exo"/>
    <property type="match status" value="1"/>
</dbReference>
<dbReference type="RefSeq" id="WP_009501493.1">
    <property type="nucleotide sequence ID" value="NZ_ANIN01000002.1"/>
</dbReference>
<sequence>MLTQQPPTAHELQILNDLPTVWIKTDEQLERLLDELDTLDIIALDTEFIKRDTFFPRLALLQINTGTVIYLLDAPKLDLYDFWQVIGDIPTMVLHACGEDLGIYYLLSELPALTNVFDTQIGLGFLTGELSLGYQTALLNTLDIHVNKGESQSDWLKRPLTFEQEQYASDDVRYLLALYNALKQQLNQQNLWQYAKQDCQDYSTELYNLSQITDDQLYLNVANFNYNREQLAILQALCEWREQLARSINRPRTYILRPKALQELVEKPPFGIKQLGYHDIKPQVIRMYGNEILNIIHQVQKTDCKTYPELIPIPYRKLPSNIQEALQDLINAHAKALNIPENILMRKKWLGDLYAHAIDNKRALPLALLGWRHDWIIGSLLPTLQNMIQPHSMINNQPVVATDTNDEN</sequence>
<organism evidence="2 3">
    <name type="scientific">Moraxella macacae 0408225</name>
    <dbReference type="NCBI Taxonomy" id="1230338"/>
    <lineage>
        <taxon>Bacteria</taxon>
        <taxon>Pseudomonadati</taxon>
        <taxon>Pseudomonadota</taxon>
        <taxon>Gammaproteobacteria</taxon>
        <taxon>Moraxellales</taxon>
        <taxon>Moraxellaceae</taxon>
        <taxon>Moraxella</taxon>
    </lineage>
</organism>
<keyword evidence="3" id="KW-1185">Reference proteome</keyword>
<evidence type="ECO:0000313" key="3">
    <source>
        <dbReference type="Proteomes" id="UP000023795"/>
    </source>
</evidence>
<dbReference type="Pfam" id="PF01612">
    <property type="entry name" value="DNA_pol_A_exo1"/>
    <property type="match status" value="1"/>
</dbReference>
<dbReference type="GO" id="GO:0006139">
    <property type="term" value="P:nucleobase-containing compound metabolic process"/>
    <property type="evidence" value="ECO:0007669"/>
    <property type="project" value="InterPro"/>
</dbReference>
<dbReference type="InterPro" id="IPR002562">
    <property type="entry name" value="3'-5'_exonuclease_dom"/>
</dbReference>
<keyword evidence="2" id="KW-0378">Hydrolase</keyword>
<dbReference type="AlphaFoldDB" id="L2F6A0"/>
<dbReference type="InterPro" id="IPR036397">
    <property type="entry name" value="RNaseH_sf"/>
</dbReference>
<dbReference type="PANTHER" id="PTHR47649:SF1">
    <property type="entry name" value="RIBONUCLEASE D"/>
    <property type="match status" value="1"/>
</dbReference>
<dbReference type="SUPFAM" id="SSF47819">
    <property type="entry name" value="HRDC-like"/>
    <property type="match status" value="2"/>
</dbReference>
<evidence type="ECO:0000259" key="1">
    <source>
        <dbReference type="PROSITE" id="PS50967"/>
    </source>
</evidence>
<dbReference type="Proteomes" id="UP000023795">
    <property type="component" value="Unassembled WGS sequence"/>
</dbReference>
<dbReference type="PROSITE" id="PS50967">
    <property type="entry name" value="HRDC"/>
    <property type="match status" value="1"/>
</dbReference>
<proteinExistence type="predicted"/>
<feature type="domain" description="HRDC" evidence="1">
    <location>
        <begin position="227"/>
        <end position="306"/>
    </location>
</feature>
<protein>
    <submittedName>
        <fullName evidence="2">3'-5' exonuclease</fullName>
    </submittedName>
</protein>
<dbReference type="Gene3D" id="1.10.150.80">
    <property type="entry name" value="HRDC domain"/>
    <property type="match status" value="2"/>
</dbReference>
<dbReference type="OrthoDB" id="9800549at2"/>
<accession>L2F6A0</accession>
<dbReference type="PATRIC" id="fig|1230338.3.peg.1162"/>
<dbReference type="STRING" id="1230338.MOMA_05466"/>
<comment type="caution">
    <text evidence="2">The sequence shown here is derived from an EMBL/GenBank/DDBJ whole genome shotgun (WGS) entry which is preliminary data.</text>
</comment>
<dbReference type="Gene3D" id="3.30.420.10">
    <property type="entry name" value="Ribonuclease H-like superfamily/Ribonuclease H"/>
    <property type="match status" value="1"/>
</dbReference>
<dbReference type="PANTHER" id="PTHR47649">
    <property type="entry name" value="RIBONUCLEASE D"/>
    <property type="match status" value="1"/>
</dbReference>
<dbReference type="InterPro" id="IPR044876">
    <property type="entry name" value="HRDC_dom_sf"/>
</dbReference>
<keyword evidence="2" id="KW-0540">Nuclease</keyword>
<gene>
    <name evidence="2" type="ORF">MOMA_05466</name>
</gene>
<dbReference type="InterPro" id="IPR010997">
    <property type="entry name" value="HRDC-like_sf"/>
</dbReference>
<dbReference type="SMART" id="SM00474">
    <property type="entry name" value="35EXOc"/>
    <property type="match status" value="1"/>
</dbReference>
<keyword evidence="2" id="KW-0269">Exonuclease</keyword>